<accession>A0A135UV25</accession>
<sequence>MSEYILGAMWAWYAYDEVLTKKLMQKAKLIPLPQEPSFKTTDVSIIVATINTPDTFTDCLRLWLANKPKEIIIVTIDRDLQRVHDLVKPVIIEGDDRISVMTAEYASKRYQMVVGIKEAKGKILALVDDDAFWCTLETLPYLLAGFEDPKVGGVTGKQSALISSDRRNPAVITPWEIASLRSLDNQNNVQAVRSAADGGCWCMVGRTMMVRTDIAQDPRFMEAITNDRWNGQLMNTGDDVFLTRWLQTEGWDIAVQNAPQAEITTLVMRDSGLLYQMIRWQRNAIQSFLTTMIYQPGIRKIKHYFVAGYYIWGWFRTYNAFARRFPFTSRQVWACFLLDNAHPILDVYAWLTLSTEAWGTRDT</sequence>
<organism evidence="8 9">
    <name type="scientific">Colletotrichum nymphaeae SA-01</name>
    <dbReference type="NCBI Taxonomy" id="1460502"/>
    <lineage>
        <taxon>Eukaryota</taxon>
        <taxon>Fungi</taxon>
        <taxon>Dikarya</taxon>
        <taxon>Ascomycota</taxon>
        <taxon>Pezizomycotina</taxon>
        <taxon>Sordariomycetes</taxon>
        <taxon>Hypocreomycetidae</taxon>
        <taxon>Glomerellales</taxon>
        <taxon>Glomerellaceae</taxon>
        <taxon>Colletotrichum</taxon>
        <taxon>Colletotrichum acutatum species complex</taxon>
    </lineage>
</organism>
<keyword evidence="3 8" id="KW-0808">Transferase</keyword>
<evidence type="ECO:0000256" key="6">
    <source>
        <dbReference type="ARBA" id="ARBA00023136"/>
    </source>
</evidence>
<dbReference type="SUPFAM" id="SSF53448">
    <property type="entry name" value="Nucleotide-diphospho-sugar transferases"/>
    <property type="match status" value="1"/>
</dbReference>
<dbReference type="Proteomes" id="UP000070054">
    <property type="component" value="Unassembled WGS sequence"/>
</dbReference>
<dbReference type="EMBL" id="JEMN01000111">
    <property type="protein sequence ID" value="KXH64260.1"/>
    <property type="molecule type" value="Genomic_DNA"/>
</dbReference>
<gene>
    <name evidence="8" type="ORF">CNYM01_13282</name>
</gene>
<proteinExistence type="predicted"/>
<evidence type="ECO:0000256" key="4">
    <source>
        <dbReference type="ARBA" id="ARBA00022692"/>
    </source>
</evidence>
<keyword evidence="6" id="KW-0472">Membrane</keyword>
<dbReference type="AlphaFoldDB" id="A0A135UV25"/>
<protein>
    <submittedName>
        <fullName evidence="8">Glycosyltransferase family 2</fullName>
    </submittedName>
</protein>
<dbReference type="PANTHER" id="PTHR47844">
    <property type="entry name" value="SYNTHASE CPS1, PUTATIVE (AFU_ORTHOLOGUE AFUA_7G02500)-RELATED"/>
    <property type="match status" value="1"/>
</dbReference>
<name>A0A135UV25_9PEZI</name>
<dbReference type="Pfam" id="PF13641">
    <property type="entry name" value="Glyco_tranf_2_3"/>
    <property type="match status" value="1"/>
</dbReference>
<dbReference type="OrthoDB" id="2849215at2759"/>
<comment type="caution">
    <text evidence="8">The sequence shown here is derived from an EMBL/GenBank/DDBJ whole genome shotgun (WGS) entry which is preliminary data.</text>
</comment>
<evidence type="ECO:0000256" key="3">
    <source>
        <dbReference type="ARBA" id="ARBA00022679"/>
    </source>
</evidence>
<keyword evidence="7" id="KW-0325">Glycoprotein</keyword>
<keyword evidence="9" id="KW-1185">Reference proteome</keyword>
<dbReference type="InterPro" id="IPR029044">
    <property type="entry name" value="Nucleotide-diphossugar_trans"/>
</dbReference>
<evidence type="ECO:0000313" key="8">
    <source>
        <dbReference type="EMBL" id="KXH64260.1"/>
    </source>
</evidence>
<evidence type="ECO:0000256" key="2">
    <source>
        <dbReference type="ARBA" id="ARBA00022676"/>
    </source>
</evidence>
<dbReference type="GO" id="GO:0016757">
    <property type="term" value="F:glycosyltransferase activity"/>
    <property type="evidence" value="ECO:0007669"/>
    <property type="project" value="UniProtKB-KW"/>
</dbReference>
<evidence type="ECO:0000256" key="1">
    <source>
        <dbReference type="ARBA" id="ARBA00004370"/>
    </source>
</evidence>
<dbReference type="Gene3D" id="3.90.550.10">
    <property type="entry name" value="Spore Coat Polysaccharide Biosynthesis Protein SpsA, Chain A"/>
    <property type="match status" value="1"/>
</dbReference>
<dbReference type="InterPro" id="IPR052427">
    <property type="entry name" value="Glycosyltrans_GT2/GT47"/>
</dbReference>
<reference evidence="8 9" key="1">
    <citation type="submission" date="2014-02" db="EMBL/GenBank/DDBJ databases">
        <title>The genome sequence of Colletotrichum nymphaeae SA-01.</title>
        <authorList>
            <person name="Baroncelli R."/>
            <person name="Thon M.R."/>
        </authorList>
    </citation>
    <scope>NUCLEOTIDE SEQUENCE [LARGE SCALE GENOMIC DNA]</scope>
    <source>
        <strain evidence="8 9">SA-01</strain>
    </source>
</reference>
<evidence type="ECO:0000256" key="7">
    <source>
        <dbReference type="ARBA" id="ARBA00023180"/>
    </source>
</evidence>
<dbReference type="GO" id="GO:0016020">
    <property type="term" value="C:membrane"/>
    <property type="evidence" value="ECO:0007669"/>
    <property type="project" value="UniProtKB-SubCell"/>
</dbReference>
<comment type="subcellular location">
    <subcellularLocation>
        <location evidence="1">Membrane</location>
    </subcellularLocation>
</comment>
<evidence type="ECO:0000256" key="5">
    <source>
        <dbReference type="ARBA" id="ARBA00022989"/>
    </source>
</evidence>
<dbReference type="PANTHER" id="PTHR47844:SF1">
    <property type="entry name" value="EXOSTOSIN-LIKE 2"/>
    <property type="match status" value="1"/>
</dbReference>
<keyword evidence="2" id="KW-0328">Glycosyltransferase</keyword>
<keyword evidence="5" id="KW-1133">Transmembrane helix</keyword>
<keyword evidence="4" id="KW-0812">Transmembrane</keyword>
<evidence type="ECO:0000313" key="9">
    <source>
        <dbReference type="Proteomes" id="UP000070054"/>
    </source>
</evidence>